<evidence type="ECO:0000313" key="2">
    <source>
        <dbReference type="Proteomes" id="UP000002969"/>
    </source>
</evidence>
<accession>A0ABN0AUL8</accession>
<sequence length="40" mass="4693">METYISNKTTAEIKKEIEDLKTALKRNIDEFLKSGVRSEY</sequence>
<protein>
    <submittedName>
        <fullName evidence="1">Uncharacterized protein</fullName>
    </submittedName>
</protein>
<keyword evidence="2" id="KW-1185">Reference proteome</keyword>
<gene>
    <name evidence="1" type="ORF">HMPREF0204_11364</name>
</gene>
<comment type="caution">
    <text evidence="1">The sequence shown here is derived from an EMBL/GenBank/DDBJ whole genome shotgun (WGS) entry which is preliminary data.</text>
</comment>
<dbReference type="Proteomes" id="UP000002969">
    <property type="component" value="Unassembled WGS sequence"/>
</dbReference>
<name>A0ABN0AUL8_CHRGE</name>
<reference evidence="1" key="1">
    <citation type="submission" date="2010-06" db="EMBL/GenBank/DDBJ databases">
        <authorList>
            <person name="Muzny D."/>
            <person name="Qin X."/>
            <person name="Buhay C."/>
            <person name="Dugan-Rocha S."/>
            <person name="Ding Y."/>
            <person name="Chen G."/>
            <person name="Hawes A."/>
            <person name="Holder M."/>
            <person name="Jhangiani S."/>
            <person name="Johnson A."/>
            <person name="Khan Z."/>
            <person name="Li Z."/>
            <person name="Liu W."/>
            <person name="Liu X."/>
            <person name="Perez L."/>
            <person name="Shen H."/>
            <person name="Wang Q."/>
            <person name="Watt J."/>
            <person name="Xi L."/>
            <person name="Xin Y."/>
            <person name="Zhou J."/>
            <person name="Deng J."/>
            <person name="Jiang H."/>
            <person name="Liu Y."/>
            <person name="Qu J."/>
            <person name="Song X.-Z."/>
            <person name="Zhang L."/>
            <person name="Villasana D."/>
            <person name="Johnson A."/>
            <person name="Liu J."/>
            <person name="Liyanage D."/>
            <person name="Lorensuhewa L."/>
            <person name="Robinson T."/>
            <person name="Song A."/>
            <person name="Song B.-B."/>
            <person name="Dinh H."/>
            <person name="Thornton R."/>
            <person name="Coyle M."/>
            <person name="Francisco L."/>
            <person name="Jackson L."/>
            <person name="Javaid M."/>
            <person name="Korchina V."/>
            <person name="Kovar C."/>
            <person name="Mata R."/>
            <person name="Mathew T."/>
            <person name="Ngo R."/>
            <person name="Nguyen L."/>
            <person name="Nguyen N."/>
            <person name="Okwuonu G."/>
            <person name="Ongeri F."/>
            <person name="Pham C."/>
            <person name="Simmons D."/>
            <person name="Wilczek-Boney K."/>
            <person name="Hale W."/>
            <person name="Jakkamsetti A."/>
            <person name="Pham P."/>
            <person name="Ruth R."/>
            <person name="San Lucas F."/>
            <person name="Warren J."/>
            <person name="Zhang J."/>
            <person name="Zhao Z."/>
            <person name="Zhou C."/>
            <person name="Zhu D."/>
            <person name="Lee S."/>
            <person name="Bess C."/>
            <person name="Blankenburg K."/>
            <person name="Forbes L."/>
            <person name="Fu Q."/>
            <person name="Gubbala S."/>
            <person name="Hirani K."/>
            <person name="Jayaseelan J.C."/>
            <person name="Lara F."/>
            <person name="Munidasa M."/>
            <person name="Palculict T."/>
            <person name="Patil S."/>
            <person name="Pu L.-L."/>
            <person name="Saada N."/>
            <person name="Tang L."/>
            <person name="Weissenberger G."/>
            <person name="Zhu Y."/>
            <person name="Hemphill L."/>
            <person name="Shang Y."/>
            <person name="Youmans B."/>
            <person name="Ayvaz T."/>
            <person name="Ross M."/>
            <person name="Santibanez J."/>
            <person name="Aqrawi P."/>
            <person name="Gross S."/>
            <person name="Joshi V."/>
            <person name="Fowler G."/>
            <person name="Nazareth L."/>
            <person name="Reid J."/>
            <person name="Worley K."/>
            <person name="Petrosino J."/>
            <person name="Highlander S."/>
            <person name="Gibbs R."/>
        </authorList>
    </citation>
    <scope>NUCLEOTIDE SEQUENCE [LARGE SCALE GENOMIC DNA]</scope>
    <source>
        <strain evidence="1">ATCC 35910</strain>
    </source>
</reference>
<organism evidence="1 2">
    <name type="scientific">Chryseobacterium gleum ATCC 35910</name>
    <dbReference type="NCBI Taxonomy" id="525257"/>
    <lineage>
        <taxon>Bacteria</taxon>
        <taxon>Pseudomonadati</taxon>
        <taxon>Bacteroidota</taxon>
        <taxon>Flavobacteriia</taxon>
        <taxon>Flavobacteriales</taxon>
        <taxon>Weeksellaceae</taxon>
        <taxon>Chryseobacterium group</taxon>
        <taxon>Chryseobacterium</taxon>
    </lineage>
</organism>
<dbReference type="EMBL" id="ACKQ02000004">
    <property type="protein sequence ID" value="EFK36807.1"/>
    <property type="molecule type" value="Genomic_DNA"/>
</dbReference>
<proteinExistence type="predicted"/>
<evidence type="ECO:0000313" key="1">
    <source>
        <dbReference type="EMBL" id="EFK36807.1"/>
    </source>
</evidence>